<protein>
    <submittedName>
        <fullName evidence="2">Uncharacterized protein</fullName>
    </submittedName>
</protein>
<feature type="region of interest" description="Disordered" evidence="1">
    <location>
        <begin position="1"/>
        <end position="226"/>
    </location>
</feature>
<evidence type="ECO:0000313" key="3">
    <source>
        <dbReference type="Proteomes" id="UP001305779"/>
    </source>
</evidence>
<feature type="compositionally biased region" description="Basic and acidic residues" evidence="1">
    <location>
        <begin position="753"/>
        <end position="777"/>
    </location>
</feature>
<name>A0ABR0DZE9_ZASCE</name>
<gene>
    <name evidence="2" type="ORF">PRZ48_013907</name>
</gene>
<feature type="compositionally biased region" description="Basic residues" evidence="1">
    <location>
        <begin position="141"/>
        <end position="150"/>
    </location>
</feature>
<feature type="region of interest" description="Disordered" evidence="1">
    <location>
        <begin position="246"/>
        <end position="362"/>
    </location>
</feature>
<proteinExistence type="predicted"/>
<feature type="compositionally biased region" description="Polar residues" evidence="1">
    <location>
        <begin position="252"/>
        <end position="267"/>
    </location>
</feature>
<feature type="region of interest" description="Disordered" evidence="1">
    <location>
        <begin position="383"/>
        <end position="453"/>
    </location>
</feature>
<feature type="compositionally biased region" description="Polar residues" evidence="1">
    <location>
        <begin position="577"/>
        <end position="587"/>
    </location>
</feature>
<reference evidence="2 3" key="1">
    <citation type="journal article" date="2023" name="G3 (Bethesda)">
        <title>A chromosome-level genome assembly of Zasmidium syzygii isolated from banana leaves.</title>
        <authorList>
            <person name="van Westerhoven A.C."/>
            <person name="Mehrabi R."/>
            <person name="Talebi R."/>
            <person name="Steentjes M.B.F."/>
            <person name="Corcolon B."/>
            <person name="Chong P.A."/>
            <person name="Kema G.H.J."/>
            <person name="Seidl M.F."/>
        </authorList>
    </citation>
    <scope>NUCLEOTIDE SEQUENCE [LARGE SCALE GENOMIC DNA]</scope>
    <source>
        <strain evidence="2 3">P124</strain>
    </source>
</reference>
<feature type="compositionally biased region" description="Polar residues" evidence="1">
    <location>
        <begin position="603"/>
        <end position="614"/>
    </location>
</feature>
<evidence type="ECO:0000256" key="1">
    <source>
        <dbReference type="SAM" id="MobiDB-lite"/>
    </source>
</evidence>
<feature type="compositionally biased region" description="Basic and acidic residues" evidence="1">
    <location>
        <begin position="169"/>
        <end position="180"/>
    </location>
</feature>
<feature type="compositionally biased region" description="Polar residues" evidence="1">
    <location>
        <begin position="125"/>
        <end position="135"/>
    </location>
</feature>
<feature type="compositionally biased region" description="Basic residues" evidence="1">
    <location>
        <begin position="1"/>
        <end position="12"/>
    </location>
</feature>
<sequence>MAIWPFKRRRRPSQSGDTASRALLSEKAKPATAPSPPVAPTPPAQRRGSLRAQRRASQPGQAIPASTKVETGKKHDDKENFPLRSHESREDITALPITQRLDSSPHLRPVDLERPSIPYNFRPHSMSQTSIQRQEATIRPQRPHTLHSKRSTTDYSTPPRRTSSKHSRRRDDHIREEEIRAMSAPIPIPKRPGDGPLRRDSKKMRGATRDSEVSLPPEGSIHSAMSGVMEQRGWEIGSFAVLSPRPHVRLSGTPQYVSNSLPPSTSGILYRIDSTRAKDKEKAPATRDSARKRRTVGQEADELDASDIRLIMERDTKRREKKQQERMEKLERKLRSREGRNRGDSDVRREEMKRVEGGGRTAVAEQIQARGAISPPTAVHPALRNIQPEEEAVGLGIGRAPPPVEPMDTRSPPQNPFTDDAQIPAITPRTERPANASGTSLPMETPMEEPEVRTAQAVRYSFANTPPLSPIYAGRATSSATQLPEAPRQRSIAEESTPLPRPPPIVPVERRSSDPPQEKRAGAWASLFRRGGTNLRKDRATSPSEFSFSNTSRESMRNQPLPAHLVDTQAHRPANVRSKSGTPVRTQSKFREDLPEMPISPPDSRNQSPDVTTSAAAMAAARRAGRATPQPVDIPGRMRETDRNDTPVSQARSPGGAIAASLASIDSEAEWLSGGPTKRQSQQSGLSRSLSKRQQEFSASFEELGGDKDTEYFSQNRSRKVGSPALIGASPDEESEEDVPMDAVAEGSTAPLKVHDSVRRRPTLVERNSRLKSREGLVGEYAAAEVVDTPDGSTDEEEPDSPAPQLERATSVQYKSRHSRQFSAGSARLLDVQSKRTSTPTPEPGAFPQDPA</sequence>
<accession>A0ABR0DZE9</accession>
<organism evidence="2 3">
    <name type="scientific">Zasmidium cellare</name>
    <name type="common">Wine cellar mold</name>
    <name type="synonym">Racodium cellare</name>
    <dbReference type="NCBI Taxonomy" id="395010"/>
    <lineage>
        <taxon>Eukaryota</taxon>
        <taxon>Fungi</taxon>
        <taxon>Dikarya</taxon>
        <taxon>Ascomycota</taxon>
        <taxon>Pezizomycotina</taxon>
        <taxon>Dothideomycetes</taxon>
        <taxon>Dothideomycetidae</taxon>
        <taxon>Mycosphaerellales</taxon>
        <taxon>Mycosphaerellaceae</taxon>
        <taxon>Zasmidium</taxon>
    </lineage>
</organism>
<feature type="compositionally biased region" description="Low complexity" evidence="1">
    <location>
        <begin position="678"/>
        <end position="689"/>
    </location>
</feature>
<feature type="compositionally biased region" description="Acidic residues" evidence="1">
    <location>
        <begin position="731"/>
        <end position="740"/>
    </location>
</feature>
<feature type="compositionally biased region" description="Basic and acidic residues" evidence="1">
    <location>
        <begin position="306"/>
        <end position="357"/>
    </location>
</feature>
<feature type="compositionally biased region" description="Polar residues" evidence="1">
    <location>
        <begin position="541"/>
        <end position="553"/>
    </location>
</feature>
<feature type="compositionally biased region" description="Basic and acidic residues" evidence="1">
    <location>
        <begin position="103"/>
        <end position="114"/>
    </location>
</feature>
<feature type="region of interest" description="Disordered" evidence="1">
    <location>
        <begin position="471"/>
        <end position="852"/>
    </location>
</feature>
<feature type="compositionally biased region" description="Basic and acidic residues" evidence="1">
    <location>
        <begin position="70"/>
        <end position="92"/>
    </location>
</feature>
<feature type="compositionally biased region" description="Pro residues" evidence="1">
    <location>
        <begin position="33"/>
        <end position="43"/>
    </location>
</feature>
<evidence type="ECO:0000313" key="2">
    <source>
        <dbReference type="EMBL" id="KAK4494551.1"/>
    </source>
</evidence>
<feature type="compositionally biased region" description="Basic and acidic residues" evidence="1">
    <location>
        <begin position="508"/>
        <end position="521"/>
    </location>
</feature>
<feature type="compositionally biased region" description="Basic and acidic residues" evidence="1">
    <location>
        <begin position="636"/>
        <end position="645"/>
    </location>
</feature>
<dbReference type="EMBL" id="JAXOVC010000013">
    <property type="protein sequence ID" value="KAK4494551.1"/>
    <property type="molecule type" value="Genomic_DNA"/>
</dbReference>
<feature type="compositionally biased region" description="Pro residues" evidence="1">
    <location>
        <begin position="841"/>
        <end position="852"/>
    </location>
</feature>
<comment type="caution">
    <text evidence="2">The sequence shown here is derived from an EMBL/GenBank/DDBJ whole genome shotgun (WGS) entry which is preliminary data.</text>
</comment>
<keyword evidence="3" id="KW-1185">Reference proteome</keyword>
<feature type="compositionally biased region" description="Basic and acidic residues" evidence="1">
    <location>
        <begin position="273"/>
        <end position="289"/>
    </location>
</feature>
<dbReference type="Proteomes" id="UP001305779">
    <property type="component" value="Unassembled WGS sequence"/>
</dbReference>